<dbReference type="Proteomes" id="UP001142393">
    <property type="component" value="Unassembled WGS sequence"/>
</dbReference>
<protein>
    <recommendedName>
        <fullName evidence="3">F-box domain-containing protein</fullName>
    </recommendedName>
</protein>
<organism evidence="1 2">
    <name type="scientific">Lentinula detonsa</name>
    <dbReference type="NCBI Taxonomy" id="2804962"/>
    <lineage>
        <taxon>Eukaryota</taxon>
        <taxon>Fungi</taxon>
        <taxon>Dikarya</taxon>
        <taxon>Basidiomycota</taxon>
        <taxon>Agaricomycotina</taxon>
        <taxon>Agaricomycetes</taxon>
        <taxon>Agaricomycetidae</taxon>
        <taxon>Agaricales</taxon>
        <taxon>Marasmiineae</taxon>
        <taxon>Omphalotaceae</taxon>
        <taxon>Lentinula</taxon>
    </lineage>
</organism>
<accession>A0A9W8P9V4</accession>
<evidence type="ECO:0000313" key="2">
    <source>
        <dbReference type="Proteomes" id="UP001142393"/>
    </source>
</evidence>
<dbReference type="AlphaFoldDB" id="A0A9W8P9V4"/>
<gene>
    <name evidence="1" type="ORF">DFH05DRAFT_1455001</name>
</gene>
<dbReference type="EMBL" id="JANVFU010000001">
    <property type="protein sequence ID" value="KAJ3749855.1"/>
    <property type="molecule type" value="Genomic_DNA"/>
</dbReference>
<proteinExistence type="predicted"/>
<reference evidence="1 2" key="1">
    <citation type="journal article" date="2023" name="Proc. Natl. Acad. Sci. U.S.A.">
        <title>A global phylogenomic analysis of the shiitake genus Lentinula.</title>
        <authorList>
            <person name="Sierra-Patev S."/>
            <person name="Min B."/>
            <person name="Naranjo-Ortiz M."/>
            <person name="Looney B."/>
            <person name="Konkel Z."/>
            <person name="Slot J.C."/>
            <person name="Sakamoto Y."/>
            <person name="Steenwyk J.L."/>
            <person name="Rokas A."/>
            <person name="Carro J."/>
            <person name="Camarero S."/>
            <person name="Ferreira P."/>
            <person name="Molpeceres G."/>
            <person name="Ruiz-Duenas F.J."/>
            <person name="Serrano A."/>
            <person name="Henrissat B."/>
            <person name="Drula E."/>
            <person name="Hughes K.W."/>
            <person name="Mata J.L."/>
            <person name="Ishikawa N.K."/>
            <person name="Vargas-Isla R."/>
            <person name="Ushijima S."/>
            <person name="Smith C.A."/>
            <person name="Donoghue J."/>
            <person name="Ahrendt S."/>
            <person name="Andreopoulos W."/>
            <person name="He G."/>
            <person name="LaButti K."/>
            <person name="Lipzen A."/>
            <person name="Ng V."/>
            <person name="Riley R."/>
            <person name="Sandor L."/>
            <person name="Barry K."/>
            <person name="Martinez A.T."/>
            <person name="Xiao Y."/>
            <person name="Gibbons J.G."/>
            <person name="Terashima K."/>
            <person name="Grigoriev I.V."/>
            <person name="Hibbett D."/>
        </authorList>
    </citation>
    <scope>NUCLEOTIDE SEQUENCE [LARGE SCALE GENOMIC DNA]</scope>
    <source>
        <strain evidence="1 2">TFB7810</strain>
    </source>
</reference>
<keyword evidence="2" id="KW-1185">Reference proteome</keyword>
<sequence length="421" mass="47328">MTFFRFFDLFQHHHNSKLDVSFHPTIPQTQLLNPILSVTKQCLPSRIPLEVIMIIMEAAYDQEDVESNRGLLRSLALVCRDWSFPAQRLLFRHVSLNSQAHYLSFASATNQSTERGRLLGDAVYSMRASLDPNQPGRLSQLNFAQAVTRCPNLHELGISLYGCVPPGDDIVGSPDSSRMRRPAPSFDEDALALLRSGPSINTLRFSNWSENRQSITQLLNVWTSLKILVISGTPPELPSPVSEPFPCALEKLRMNFQTSPSVDFLRWLLLNSGDTLRALEFEREPSTTVLHYLIHTHHAMLTSLSLPSCSRATARVLDKCTSLRNFFVEDAVSFPVALKKLSPRFEHVGFGLNKETSLQTVLEAVKVNQSLQTVSVNIWNGGKLHRQLPSLKMACASRGIHLRITHDIQVFRGIVRGDYMS</sequence>
<name>A0A9W8P9V4_9AGAR</name>
<dbReference type="SUPFAM" id="SSF52047">
    <property type="entry name" value="RNI-like"/>
    <property type="match status" value="1"/>
</dbReference>
<comment type="caution">
    <text evidence="1">The sequence shown here is derived from an EMBL/GenBank/DDBJ whole genome shotgun (WGS) entry which is preliminary data.</text>
</comment>
<evidence type="ECO:0008006" key="3">
    <source>
        <dbReference type="Google" id="ProtNLM"/>
    </source>
</evidence>
<evidence type="ECO:0000313" key="1">
    <source>
        <dbReference type="EMBL" id="KAJ3749855.1"/>
    </source>
</evidence>